<comment type="caution">
    <text evidence="1">The sequence shown here is derived from an EMBL/GenBank/DDBJ whole genome shotgun (WGS) entry which is preliminary data.</text>
</comment>
<dbReference type="EMBL" id="JAENIO010000023">
    <property type="protein sequence ID" value="MBK1834428.1"/>
    <property type="molecule type" value="Genomic_DNA"/>
</dbReference>
<evidence type="ECO:0008006" key="3">
    <source>
        <dbReference type="Google" id="ProtNLM"/>
    </source>
</evidence>
<sequence length="284" mass="30915">MRSTSTLLLWPLPLAAHHGQDFLVTLDTGTPEPWHWTTTTGFEFTAQSDGDEVSALQGIALGLPGGFNFSTALRFADEGSGAWDALALSPALQWNTPTFDLPNNSTVTFGMAFGWEFPLEKADHDHGSHGHPQLEDCSQYLGNPFAYAVCQLTNQNSLNHSHDEGTGHSHGGIHRHGESHGFLRLIAELRLGESDRLAANLVAVFPEDGDVAMGYALAYRHSFTHHFAMGLEATGDFDLNKEHLLYLTATNYLTHDFSVTFGGAAGLTADSPSYSLQALATWRF</sequence>
<accession>A0A934RP75</accession>
<dbReference type="AlphaFoldDB" id="A0A934RP75"/>
<dbReference type="RefSeq" id="WP_200391863.1">
    <property type="nucleotide sequence ID" value="NZ_JAENIO010000023.1"/>
</dbReference>
<name>A0A934RP75_9BACT</name>
<proteinExistence type="predicted"/>
<protein>
    <recommendedName>
        <fullName evidence="3">MetA-pathway of phenol degradation</fullName>
    </recommendedName>
</protein>
<evidence type="ECO:0000313" key="1">
    <source>
        <dbReference type="EMBL" id="MBK1834428.1"/>
    </source>
</evidence>
<reference evidence="1" key="1">
    <citation type="submission" date="2021-01" db="EMBL/GenBank/DDBJ databases">
        <title>Modified the classification status of verrucomicrobia.</title>
        <authorList>
            <person name="Feng X."/>
        </authorList>
    </citation>
    <scope>NUCLEOTIDE SEQUENCE</scope>
    <source>
        <strain evidence="1">KCTC 12986</strain>
    </source>
</reference>
<keyword evidence="2" id="KW-1185">Reference proteome</keyword>
<organism evidence="1 2">
    <name type="scientific">Roseibacillus ishigakijimensis</name>
    <dbReference type="NCBI Taxonomy" id="454146"/>
    <lineage>
        <taxon>Bacteria</taxon>
        <taxon>Pseudomonadati</taxon>
        <taxon>Verrucomicrobiota</taxon>
        <taxon>Verrucomicrobiia</taxon>
        <taxon>Verrucomicrobiales</taxon>
        <taxon>Verrucomicrobiaceae</taxon>
        <taxon>Roseibacillus</taxon>
    </lineage>
</organism>
<evidence type="ECO:0000313" key="2">
    <source>
        <dbReference type="Proteomes" id="UP000604083"/>
    </source>
</evidence>
<dbReference type="Proteomes" id="UP000604083">
    <property type="component" value="Unassembled WGS sequence"/>
</dbReference>
<gene>
    <name evidence="1" type="ORF">JIN78_10190</name>
</gene>